<dbReference type="PANTHER" id="PTHR30006:SF2">
    <property type="entry name" value="ABC TRANSPORTER SUBSTRATE-BINDING PROTEIN"/>
    <property type="match status" value="1"/>
</dbReference>
<evidence type="ECO:0000256" key="2">
    <source>
        <dbReference type="SAM" id="SignalP"/>
    </source>
</evidence>
<organism evidence="3 4">
    <name type="scientific">Rhizobium puerariae</name>
    <dbReference type="NCBI Taxonomy" id="1585791"/>
    <lineage>
        <taxon>Bacteria</taxon>
        <taxon>Pseudomonadati</taxon>
        <taxon>Pseudomonadota</taxon>
        <taxon>Alphaproteobacteria</taxon>
        <taxon>Hyphomicrobiales</taxon>
        <taxon>Rhizobiaceae</taxon>
        <taxon>Rhizobium/Agrobacterium group</taxon>
        <taxon>Rhizobium</taxon>
    </lineage>
</organism>
<keyword evidence="4" id="KW-1185">Reference proteome</keyword>
<dbReference type="SUPFAM" id="SSF53850">
    <property type="entry name" value="Periplasmic binding protein-like II"/>
    <property type="match status" value="1"/>
</dbReference>
<dbReference type="PANTHER" id="PTHR30006">
    <property type="entry name" value="THIAMINE-BINDING PERIPLASMIC PROTEIN-RELATED"/>
    <property type="match status" value="1"/>
</dbReference>
<reference evidence="3 4" key="1">
    <citation type="submission" date="2024-09" db="EMBL/GenBank/DDBJ databases">
        <authorList>
            <person name="Sun Q."/>
            <person name="Mori K."/>
        </authorList>
    </citation>
    <scope>NUCLEOTIDE SEQUENCE [LARGE SCALE GENOMIC DNA]</scope>
    <source>
        <strain evidence="3 4">TBRC 4938</strain>
    </source>
</reference>
<name>A0ABV6ACA2_9HYPH</name>
<dbReference type="Proteomes" id="UP001589692">
    <property type="component" value="Unassembled WGS sequence"/>
</dbReference>
<gene>
    <name evidence="3" type="ORF">ACFFP0_01340</name>
</gene>
<feature type="chain" id="PRO_5045729935" evidence="2">
    <location>
        <begin position="24"/>
        <end position="375"/>
    </location>
</feature>
<keyword evidence="1 2" id="KW-0732">Signal</keyword>
<dbReference type="Gene3D" id="3.40.190.10">
    <property type="entry name" value="Periplasmic binding protein-like II"/>
    <property type="match status" value="2"/>
</dbReference>
<evidence type="ECO:0000313" key="3">
    <source>
        <dbReference type="EMBL" id="MFB9947467.1"/>
    </source>
</evidence>
<accession>A0ABV6ACA2</accession>
<feature type="signal peptide" evidence="2">
    <location>
        <begin position="1"/>
        <end position="23"/>
    </location>
</feature>
<dbReference type="RefSeq" id="WP_377254958.1">
    <property type="nucleotide sequence ID" value="NZ_JBHMAA010000003.1"/>
</dbReference>
<dbReference type="EMBL" id="JBHMAA010000003">
    <property type="protein sequence ID" value="MFB9947467.1"/>
    <property type="molecule type" value="Genomic_DNA"/>
</dbReference>
<protein>
    <submittedName>
        <fullName evidence="3">ABC transporter substrate-binding protein</fullName>
    </submittedName>
</protein>
<evidence type="ECO:0000313" key="4">
    <source>
        <dbReference type="Proteomes" id="UP001589692"/>
    </source>
</evidence>
<proteinExistence type="predicted"/>
<comment type="caution">
    <text evidence="3">The sequence shown here is derived from an EMBL/GenBank/DDBJ whole genome shotgun (WGS) entry which is preliminary data.</text>
</comment>
<evidence type="ECO:0000256" key="1">
    <source>
        <dbReference type="ARBA" id="ARBA00022729"/>
    </source>
</evidence>
<sequence length="375" mass="41848">MFTRRTMAKLVALAPVLASTASAAASGKVAGSAPALEMENRSLDELHQAALAEGGKLVVYGGGDIPNGAAGMEQAFAKRFPGMTARILIDRSKYQGVRIDNQLDLDTLQCDVVHMLAWQYYDRWKANGELLAYKPLGWDAVYPDFKDPDGMITSVAIYAFSSLINKSKITESEAPYDALDFLDPKFKGQIALTYPQDDDSILYQFERIVAGHGWDYIEKLVKQDVLWNRGSGITRKRVENGEAAVSFTTSGPIVANPKGPTQFLLPKTGAFLSWAHPGAIFRRARHPAAAKLYMSWLLSEENQGTRRSWSVREDMPPPEGMEPIFAYKTYPVHFREFLRDRIRAETFRDQLEQYIGPMQGENPTKVVGIFPEGRT</sequence>
<dbReference type="Pfam" id="PF13343">
    <property type="entry name" value="SBP_bac_6"/>
    <property type="match status" value="1"/>
</dbReference>